<accession>A0A9N8YTS1</accession>
<dbReference type="EMBL" id="CAJVPS010000102">
    <property type="protein sequence ID" value="CAG8452087.1"/>
    <property type="molecule type" value="Genomic_DNA"/>
</dbReference>
<feature type="compositionally biased region" description="Basic and acidic residues" evidence="1">
    <location>
        <begin position="274"/>
        <end position="284"/>
    </location>
</feature>
<feature type="region of interest" description="Disordered" evidence="1">
    <location>
        <begin position="89"/>
        <end position="119"/>
    </location>
</feature>
<dbReference type="OrthoDB" id="10504641at2759"/>
<comment type="caution">
    <text evidence="2">The sequence shown here is derived from an EMBL/GenBank/DDBJ whole genome shotgun (WGS) entry which is preliminary data.</text>
</comment>
<organism evidence="2 3">
    <name type="scientific">Ambispora leptoticha</name>
    <dbReference type="NCBI Taxonomy" id="144679"/>
    <lineage>
        <taxon>Eukaryota</taxon>
        <taxon>Fungi</taxon>
        <taxon>Fungi incertae sedis</taxon>
        <taxon>Mucoromycota</taxon>
        <taxon>Glomeromycotina</taxon>
        <taxon>Glomeromycetes</taxon>
        <taxon>Archaeosporales</taxon>
        <taxon>Ambisporaceae</taxon>
        <taxon>Ambispora</taxon>
    </lineage>
</organism>
<feature type="compositionally biased region" description="Basic and acidic residues" evidence="1">
    <location>
        <begin position="663"/>
        <end position="674"/>
    </location>
</feature>
<feature type="compositionally biased region" description="Basic and acidic residues" evidence="1">
    <location>
        <begin position="249"/>
        <end position="265"/>
    </location>
</feature>
<feature type="compositionally biased region" description="Basic and acidic residues" evidence="1">
    <location>
        <begin position="208"/>
        <end position="223"/>
    </location>
</feature>
<protein>
    <submittedName>
        <fullName evidence="2">8015_t:CDS:1</fullName>
    </submittedName>
</protein>
<dbReference type="AlphaFoldDB" id="A0A9N8YTS1"/>
<feature type="region of interest" description="Disordered" evidence="1">
    <location>
        <begin position="204"/>
        <end position="223"/>
    </location>
</feature>
<feature type="region of interest" description="Disordered" evidence="1">
    <location>
        <begin position="244"/>
        <end position="285"/>
    </location>
</feature>
<reference evidence="2" key="1">
    <citation type="submission" date="2021-06" db="EMBL/GenBank/DDBJ databases">
        <authorList>
            <person name="Kallberg Y."/>
            <person name="Tangrot J."/>
            <person name="Rosling A."/>
        </authorList>
    </citation>
    <scope>NUCLEOTIDE SEQUENCE</scope>
    <source>
        <strain evidence="2">FL130A</strain>
    </source>
</reference>
<evidence type="ECO:0000313" key="3">
    <source>
        <dbReference type="Proteomes" id="UP000789508"/>
    </source>
</evidence>
<evidence type="ECO:0000256" key="1">
    <source>
        <dbReference type="SAM" id="MobiDB-lite"/>
    </source>
</evidence>
<evidence type="ECO:0000313" key="2">
    <source>
        <dbReference type="EMBL" id="CAG8452087.1"/>
    </source>
</evidence>
<feature type="region of interest" description="Disordered" evidence="1">
    <location>
        <begin position="20"/>
        <end position="46"/>
    </location>
</feature>
<feature type="region of interest" description="Disordered" evidence="1">
    <location>
        <begin position="663"/>
        <end position="686"/>
    </location>
</feature>
<keyword evidence="3" id="KW-1185">Reference proteome</keyword>
<feature type="compositionally biased region" description="Low complexity" evidence="1">
    <location>
        <begin position="92"/>
        <end position="101"/>
    </location>
</feature>
<feature type="region of interest" description="Disordered" evidence="1">
    <location>
        <begin position="890"/>
        <end position="909"/>
    </location>
</feature>
<dbReference type="Proteomes" id="UP000789508">
    <property type="component" value="Unassembled WGS sequence"/>
</dbReference>
<feature type="compositionally biased region" description="Polar residues" evidence="1">
    <location>
        <begin position="29"/>
        <end position="46"/>
    </location>
</feature>
<proteinExistence type="predicted"/>
<sequence>MINTKLDPREASPVCFNTCSTTTTNDTDMSQQLNMGSSRSLSNGQHQHLIGSQAINDSFTSALSDSRARQSPFLPSSLGRDYKNFDPATITSSSSNSYSGSFNKPNYYRRQKFPSSSMSRSNNNRYYNYYFNGQKSRWSSPSARRLSYSEIQWQNNLSNRTFGNYSQRLRQQQPNIYPSVTNLYPNNTSAPPSIEKATINQEQVVQQTREDSPSHLEKVDRRPKSNLSSSWVLVKNGLSIKGTLSESAKGSESEKSIELSERYENEADDSDQESDSKLSLSKDEESAELAHVVDQTGSVNELQDHEISDAAKEQDTEPSYVEYNQREQDTFEDYNPITFGTTFQKESVLTGHKECRTWQQKLFMQSHHFRSYPRNRYSSDDYSHFYPSNDHSQESLNRGYLVVDQESSLNSSEASTEFIGSAPETENYPPTFLQRKKRNTRKLKLDKRTSHKQWVNVGEVEKEEPYLVNLIFKICDALEIECKLHSPSIKNRFNCYWALLRVPGFKKTFGAHNEIREIVRETVAEMAIDHFRQKNPDTFKKVLEEMGSDVEELDHYCCVYKSTHKEVISRGGDVIQAQTGKKEKIGKYSKIETRHSKMVKVKISKMPPDQPLFLQNNNKVETKSKEKLSALSMQGYNDTSSKDVLENIQEDETQVLGNEIIKIEKDSKQPELPHQEGTSESVEAEMSIEDEDQISVDQLDEPKLSELPQHQARLESKEETADQISLSTNIVKHEITNNAQQQEESKDLVIIGNLMDSIRDTQQNDALLGLQLSNNLPMTPDNVENIEDTAAVEQKSEDNWILDQGSDNHHVLVSETVKAVQEKNDHKESSEVVTRDALDMQNKQQQKFVEENNNDDASIAQHEAIESLEQRPPLPQDDILSATIKEEDASTIQNGDLGSQDYHHRFKNI</sequence>
<gene>
    <name evidence="2" type="ORF">ALEPTO_LOCUS1070</name>
</gene>
<name>A0A9N8YTS1_9GLOM</name>